<keyword evidence="3 5" id="KW-1133">Transmembrane helix</keyword>
<keyword evidence="4 5" id="KW-0472">Membrane</keyword>
<evidence type="ECO:0000313" key="7">
    <source>
        <dbReference type="EMBL" id="MED6113962.1"/>
    </source>
</evidence>
<dbReference type="EMBL" id="JASCZI010000972">
    <property type="protein sequence ID" value="MED6113962.1"/>
    <property type="molecule type" value="Genomic_DNA"/>
</dbReference>
<evidence type="ECO:0000259" key="6">
    <source>
        <dbReference type="PROSITE" id="PS50929"/>
    </source>
</evidence>
<dbReference type="Pfam" id="PF00664">
    <property type="entry name" value="ABC_membrane"/>
    <property type="match status" value="1"/>
</dbReference>
<dbReference type="PANTHER" id="PTHR24222:SF84">
    <property type="entry name" value="ABC TRANSPORTER DOMAIN-CONTAINING PROTEIN"/>
    <property type="match status" value="1"/>
</dbReference>
<dbReference type="Gene3D" id="1.20.1560.10">
    <property type="entry name" value="ABC transporter type 1, transmembrane domain"/>
    <property type="match status" value="1"/>
</dbReference>
<keyword evidence="8" id="KW-1185">Reference proteome</keyword>
<organism evidence="7 8">
    <name type="scientific">Stylosanthes scabra</name>
    <dbReference type="NCBI Taxonomy" id="79078"/>
    <lineage>
        <taxon>Eukaryota</taxon>
        <taxon>Viridiplantae</taxon>
        <taxon>Streptophyta</taxon>
        <taxon>Embryophyta</taxon>
        <taxon>Tracheophyta</taxon>
        <taxon>Spermatophyta</taxon>
        <taxon>Magnoliopsida</taxon>
        <taxon>eudicotyledons</taxon>
        <taxon>Gunneridae</taxon>
        <taxon>Pentapetalae</taxon>
        <taxon>rosids</taxon>
        <taxon>fabids</taxon>
        <taxon>Fabales</taxon>
        <taxon>Fabaceae</taxon>
        <taxon>Papilionoideae</taxon>
        <taxon>50 kb inversion clade</taxon>
        <taxon>dalbergioids sensu lato</taxon>
        <taxon>Dalbergieae</taxon>
        <taxon>Pterocarpus clade</taxon>
        <taxon>Stylosanthes</taxon>
    </lineage>
</organism>
<dbReference type="PANTHER" id="PTHR24222">
    <property type="entry name" value="ABC TRANSPORTER B FAMILY"/>
    <property type="match status" value="1"/>
</dbReference>
<accession>A0ABU6QQ63</accession>
<reference evidence="7 8" key="1">
    <citation type="journal article" date="2023" name="Plants (Basel)">
        <title>Bridging the Gap: Combining Genomics and Transcriptomics Approaches to Understand Stylosanthes scabra, an Orphan Legume from the Brazilian Caatinga.</title>
        <authorList>
            <person name="Ferreira-Neto J.R.C."/>
            <person name="da Silva M.D."/>
            <person name="Binneck E."/>
            <person name="de Melo N.F."/>
            <person name="da Silva R.H."/>
            <person name="de Melo A.L.T.M."/>
            <person name="Pandolfi V."/>
            <person name="Bustamante F.O."/>
            <person name="Brasileiro-Vidal A.C."/>
            <person name="Benko-Iseppon A.M."/>
        </authorList>
    </citation>
    <scope>NUCLEOTIDE SEQUENCE [LARGE SCALE GENOMIC DNA]</scope>
    <source>
        <tissue evidence="7">Leaves</tissue>
    </source>
</reference>
<comment type="caution">
    <text evidence="7">The sequence shown here is derived from an EMBL/GenBank/DDBJ whole genome shotgun (WGS) entry which is preliminary data.</text>
</comment>
<evidence type="ECO:0000256" key="2">
    <source>
        <dbReference type="ARBA" id="ARBA00022692"/>
    </source>
</evidence>
<evidence type="ECO:0000313" key="8">
    <source>
        <dbReference type="Proteomes" id="UP001341840"/>
    </source>
</evidence>
<proteinExistence type="predicted"/>
<feature type="transmembrane region" description="Helical" evidence="5">
    <location>
        <begin position="7"/>
        <end position="26"/>
    </location>
</feature>
<feature type="domain" description="ABC transmembrane type-1" evidence="6">
    <location>
        <begin position="53"/>
        <end position="108"/>
    </location>
</feature>
<evidence type="ECO:0000256" key="3">
    <source>
        <dbReference type="ARBA" id="ARBA00022989"/>
    </source>
</evidence>
<dbReference type="InterPro" id="IPR011527">
    <property type="entry name" value="ABC1_TM_dom"/>
</dbReference>
<protein>
    <recommendedName>
        <fullName evidence="6">ABC transmembrane type-1 domain-containing protein</fullName>
    </recommendedName>
</protein>
<sequence length="150" mass="17364">MGRNHAMILVIGVIIICCCAITKSYYTIGEWYPSFRAESDKHRCMYECVGGYGERSAQTMRTQYLRAVLRQDISFFDTEINTGDIMHGIASDFAQIQEVMGEKVLILLLIYQNNLRHDSSIFSIIVIMCQQVLLWLRILMKIPLCRNKRC</sequence>
<dbReference type="InterPro" id="IPR036640">
    <property type="entry name" value="ABC1_TM_sf"/>
</dbReference>
<keyword evidence="2 5" id="KW-0812">Transmembrane</keyword>
<name>A0ABU6QQ63_9FABA</name>
<evidence type="ECO:0000256" key="1">
    <source>
        <dbReference type="ARBA" id="ARBA00004141"/>
    </source>
</evidence>
<evidence type="ECO:0000256" key="4">
    <source>
        <dbReference type="ARBA" id="ARBA00023136"/>
    </source>
</evidence>
<dbReference type="Proteomes" id="UP001341840">
    <property type="component" value="Unassembled WGS sequence"/>
</dbReference>
<feature type="transmembrane region" description="Helical" evidence="5">
    <location>
        <begin position="121"/>
        <end position="139"/>
    </location>
</feature>
<evidence type="ECO:0000256" key="5">
    <source>
        <dbReference type="SAM" id="Phobius"/>
    </source>
</evidence>
<dbReference type="SUPFAM" id="SSF90123">
    <property type="entry name" value="ABC transporter transmembrane region"/>
    <property type="match status" value="1"/>
</dbReference>
<comment type="subcellular location">
    <subcellularLocation>
        <location evidence="1">Membrane</location>
        <topology evidence="1">Multi-pass membrane protein</topology>
    </subcellularLocation>
</comment>
<dbReference type="InterPro" id="IPR039421">
    <property type="entry name" value="Type_1_exporter"/>
</dbReference>
<gene>
    <name evidence="7" type="ORF">PIB30_075681</name>
</gene>
<dbReference type="PROSITE" id="PS50929">
    <property type="entry name" value="ABC_TM1F"/>
    <property type="match status" value="1"/>
</dbReference>